<dbReference type="AlphaFoldDB" id="A0A2Z6E4S6"/>
<comment type="pathway">
    <text evidence="3 13">Cofactor biosynthesis; riboflavin biosynthesis; 5-amino-6-(D-ribitylamino)uracil from GTP: step 3/4.</text>
</comment>
<keyword evidence="11 13" id="KW-0560">Oxidoreductase</keyword>
<dbReference type="InterPro" id="IPR004794">
    <property type="entry name" value="Eubact_RibD"/>
</dbReference>
<evidence type="ECO:0000256" key="6">
    <source>
        <dbReference type="ARBA" id="ARBA00022619"/>
    </source>
</evidence>
<reference evidence="19" key="2">
    <citation type="submission" date="2018-06" db="EMBL/GenBank/DDBJ databases">
        <title>Genome sequence of Rhodanobacteraceae bacterium strain Dysh456.</title>
        <authorList>
            <person name="Fukui M."/>
        </authorList>
    </citation>
    <scope>NUCLEOTIDE SEQUENCE [LARGE SCALE GENOMIC DNA]</scope>
    <source>
        <strain evidence="19">Dysh456</strain>
    </source>
</reference>
<evidence type="ECO:0000256" key="4">
    <source>
        <dbReference type="ARBA" id="ARBA00005259"/>
    </source>
</evidence>
<comment type="function">
    <text evidence="1 13">Converts 2,5-diamino-6-(ribosylamino)-4(3h)-pyrimidinone 5'-phosphate into 5-amino-6-(ribosylamino)-2,4(1h,3h)-pyrimidinedione 5'-phosphate.</text>
</comment>
<evidence type="ECO:0000256" key="16">
    <source>
        <dbReference type="PIRSR" id="PIRSR006769-3"/>
    </source>
</evidence>
<dbReference type="Pfam" id="PF00383">
    <property type="entry name" value="dCMP_cyt_deam_1"/>
    <property type="match status" value="1"/>
</dbReference>
<dbReference type="Pfam" id="PF01872">
    <property type="entry name" value="RibD_C"/>
    <property type="match status" value="1"/>
</dbReference>
<dbReference type="EMBL" id="AP018560">
    <property type="protein sequence ID" value="BBD80090.1"/>
    <property type="molecule type" value="Genomic_DNA"/>
</dbReference>
<evidence type="ECO:0000256" key="5">
    <source>
        <dbReference type="ARBA" id="ARBA00007417"/>
    </source>
</evidence>
<evidence type="ECO:0000256" key="1">
    <source>
        <dbReference type="ARBA" id="ARBA00002151"/>
    </source>
</evidence>
<comment type="similarity">
    <text evidence="4 13">In the N-terminal section; belongs to the cytidine and deoxycytidylate deaminase family.</text>
</comment>
<evidence type="ECO:0000256" key="3">
    <source>
        <dbReference type="ARBA" id="ARBA00004910"/>
    </source>
</evidence>
<keyword evidence="7 13" id="KW-0479">Metal-binding</keyword>
<evidence type="ECO:0000256" key="15">
    <source>
        <dbReference type="PIRSR" id="PIRSR006769-2"/>
    </source>
</evidence>
<organism evidence="18 19">
    <name type="scientific">Aerosticca soli</name>
    <dbReference type="NCBI Taxonomy" id="2010829"/>
    <lineage>
        <taxon>Bacteria</taxon>
        <taxon>Pseudomonadati</taxon>
        <taxon>Pseudomonadota</taxon>
        <taxon>Gammaproteobacteria</taxon>
        <taxon>Lysobacterales</taxon>
        <taxon>Rhodanobacteraceae</taxon>
        <taxon>Aerosticca</taxon>
    </lineage>
</organism>
<sequence>MSFSAIDHLHMAQALRLAERGLYTTQPNPRVGCVIAQGGEPVGSGWHRRAGGPHAEVFALREAGERARGATAYVTLEPCAHHGRTPPCADALVAAGVARVVIAAEDPFPAVAGRGIARLRAAGIAVETGLMREAARELNLGFFSRFERGRPFVRVKLAMSLDGRTALGNGESKWITGAAARADVQRWRARSSAILTGIGTVLADDPRLTLRPADFRGAFVASEMGDAAPGLADVETPPGAIVQPLRVVLDGRLRTPDGSHVLDGSVPTLIFHDETVRPDGRFARVSCEPVPGHDGRLDLSAVLARLAAHACNEVQVEAGARLSGAWLEAGLVDEILLYVAPTFLGDAARPLFVLPPLTDMSARRPLRWLDRRMIGEDVRLRLRPGAAADEAGPRDPA</sequence>
<evidence type="ECO:0000256" key="11">
    <source>
        <dbReference type="ARBA" id="ARBA00023002"/>
    </source>
</evidence>
<dbReference type="Proteomes" id="UP000270530">
    <property type="component" value="Chromosome"/>
</dbReference>
<feature type="active site" description="Proton donor" evidence="14">
    <location>
        <position position="56"/>
    </location>
</feature>
<dbReference type="SUPFAM" id="SSF53597">
    <property type="entry name" value="Dihydrofolate reductase-like"/>
    <property type="match status" value="1"/>
</dbReference>
<keyword evidence="6 13" id="KW-0686">Riboflavin biosynthesis</keyword>
<evidence type="ECO:0000256" key="8">
    <source>
        <dbReference type="ARBA" id="ARBA00022801"/>
    </source>
</evidence>
<feature type="domain" description="CMP/dCMP-type deaminase" evidence="17">
    <location>
        <begin position="5"/>
        <end position="127"/>
    </location>
</feature>
<dbReference type="GO" id="GO:0008703">
    <property type="term" value="F:5-amino-6-(5-phosphoribosylamino)uracil reductase activity"/>
    <property type="evidence" value="ECO:0007669"/>
    <property type="project" value="UniProtKB-EC"/>
</dbReference>
<comment type="pathway">
    <text evidence="2 13">Cofactor biosynthesis; riboflavin biosynthesis; 5-amino-6-(D-ribitylamino)uracil from GTP: step 2/4.</text>
</comment>
<feature type="binding site" evidence="15">
    <location>
        <position position="158"/>
    </location>
    <ligand>
        <name>NADP(+)</name>
        <dbReference type="ChEBI" id="CHEBI:58349"/>
    </ligand>
</feature>
<evidence type="ECO:0000256" key="7">
    <source>
        <dbReference type="ARBA" id="ARBA00022723"/>
    </source>
</evidence>
<dbReference type="InterPro" id="IPR024072">
    <property type="entry name" value="DHFR-like_dom_sf"/>
</dbReference>
<feature type="binding site" evidence="15">
    <location>
        <begin position="319"/>
        <end position="325"/>
    </location>
    <ligand>
        <name>NADP(+)</name>
        <dbReference type="ChEBI" id="CHEBI:58349"/>
    </ligand>
</feature>
<dbReference type="PANTHER" id="PTHR38011">
    <property type="entry name" value="DIHYDROFOLATE REDUCTASE FAMILY PROTEIN (AFU_ORTHOLOGUE AFUA_8G06820)"/>
    <property type="match status" value="1"/>
</dbReference>
<feature type="binding site" evidence="15">
    <location>
        <position position="317"/>
    </location>
    <ligand>
        <name>substrate</name>
    </ligand>
</feature>
<reference evidence="19" key="1">
    <citation type="submission" date="2018-04" db="EMBL/GenBank/DDBJ databases">
        <authorList>
            <person name="Watanabe M."/>
            <person name="Kojima H."/>
        </authorList>
    </citation>
    <scope>NUCLEOTIDE SEQUENCE [LARGE SCALE GENOMIC DNA]</scope>
    <source>
        <strain evidence="19">Dysh456</strain>
    </source>
</reference>
<dbReference type="InterPro" id="IPR050765">
    <property type="entry name" value="Riboflavin_Biosynth_HTPR"/>
</dbReference>
<dbReference type="SUPFAM" id="SSF53927">
    <property type="entry name" value="Cytidine deaminase-like"/>
    <property type="match status" value="1"/>
</dbReference>
<dbReference type="KEGG" id="rbd:ALSL_1433"/>
<dbReference type="GO" id="GO:0008835">
    <property type="term" value="F:diaminohydroxyphosphoribosylaminopyrimidine deaminase activity"/>
    <property type="evidence" value="ECO:0007669"/>
    <property type="project" value="UniProtKB-EC"/>
</dbReference>
<proteinExistence type="inferred from homology"/>
<dbReference type="InterPro" id="IPR002734">
    <property type="entry name" value="RibDG_C"/>
</dbReference>
<dbReference type="PROSITE" id="PS00903">
    <property type="entry name" value="CYT_DCMP_DEAMINASES_1"/>
    <property type="match status" value="1"/>
</dbReference>
<dbReference type="CDD" id="cd01284">
    <property type="entry name" value="Riboflavin_deaminase-reductase"/>
    <property type="match status" value="1"/>
</dbReference>
<dbReference type="InterPro" id="IPR002125">
    <property type="entry name" value="CMP_dCMP_dom"/>
</dbReference>
<accession>A0A2Z6E4S6</accession>
<feature type="binding site" evidence="16">
    <location>
        <position position="79"/>
    </location>
    <ligand>
        <name>Zn(2+)</name>
        <dbReference type="ChEBI" id="CHEBI:29105"/>
        <note>catalytic</note>
    </ligand>
</feature>
<protein>
    <recommendedName>
        <fullName evidence="13">Riboflavin biosynthesis protein RibD</fullName>
    </recommendedName>
    <domain>
        <recommendedName>
            <fullName evidence="13">Diaminohydroxyphosphoribosylaminopyrimidine deaminase</fullName>
            <shortName evidence="13">DRAP deaminase</shortName>
            <ecNumber evidence="13">3.5.4.26</ecNumber>
        </recommendedName>
        <alternativeName>
            <fullName evidence="13">Riboflavin-specific deaminase</fullName>
        </alternativeName>
    </domain>
    <domain>
        <recommendedName>
            <fullName evidence="13">5-amino-6-(5-phosphoribosylamino)uracil reductase</fullName>
            <ecNumber evidence="13">1.1.1.193</ecNumber>
        </recommendedName>
        <alternativeName>
            <fullName evidence="13">HTP reductase</fullName>
        </alternativeName>
    </domain>
</protein>
<evidence type="ECO:0000313" key="18">
    <source>
        <dbReference type="EMBL" id="BBD80090.1"/>
    </source>
</evidence>
<name>A0A2Z6E4S6_9GAMM</name>
<comment type="catalytic activity">
    <reaction evidence="13">
        <text>2,5-diamino-6-hydroxy-4-(5-phosphoribosylamino)-pyrimidine + H2O + H(+) = 5-amino-6-(5-phospho-D-ribosylamino)uracil + NH4(+)</text>
        <dbReference type="Rhea" id="RHEA:21868"/>
        <dbReference type="ChEBI" id="CHEBI:15377"/>
        <dbReference type="ChEBI" id="CHEBI:15378"/>
        <dbReference type="ChEBI" id="CHEBI:28938"/>
        <dbReference type="ChEBI" id="CHEBI:58453"/>
        <dbReference type="ChEBI" id="CHEBI:58614"/>
        <dbReference type="EC" id="3.5.4.26"/>
    </reaction>
</comment>
<keyword evidence="19" id="KW-1185">Reference proteome</keyword>
<dbReference type="PROSITE" id="PS51747">
    <property type="entry name" value="CYT_DCMP_DEAMINASES_2"/>
    <property type="match status" value="1"/>
</dbReference>
<feature type="binding site" evidence="15">
    <location>
        <position position="188"/>
    </location>
    <ligand>
        <name>substrate</name>
    </ligand>
</feature>
<dbReference type="NCBIfam" id="TIGR00326">
    <property type="entry name" value="eubact_ribD"/>
    <property type="match status" value="1"/>
</dbReference>
<dbReference type="FunFam" id="3.40.140.10:FF:000025">
    <property type="entry name" value="Riboflavin biosynthesis protein RibD"/>
    <property type="match status" value="1"/>
</dbReference>
<evidence type="ECO:0000256" key="9">
    <source>
        <dbReference type="ARBA" id="ARBA00022833"/>
    </source>
</evidence>
<feature type="binding site" evidence="15">
    <location>
        <position position="172"/>
    </location>
    <ligand>
        <name>substrate</name>
    </ligand>
</feature>
<comment type="catalytic activity">
    <reaction evidence="13">
        <text>5-amino-6-(5-phospho-D-ribitylamino)uracil + NADP(+) = 5-amino-6-(5-phospho-D-ribosylamino)uracil + NADPH + H(+)</text>
        <dbReference type="Rhea" id="RHEA:17845"/>
        <dbReference type="ChEBI" id="CHEBI:15378"/>
        <dbReference type="ChEBI" id="CHEBI:57783"/>
        <dbReference type="ChEBI" id="CHEBI:58349"/>
        <dbReference type="ChEBI" id="CHEBI:58421"/>
        <dbReference type="ChEBI" id="CHEBI:58453"/>
        <dbReference type="EC" id="1.1.1.193"/>
    </reaction>
</comment>
<dbReference type="UniPathway" id="UPA00275">
    <property type="reaction ID" value="UER00401"/>
</dbReference>
<keyword evidence="10 13" id="KW-0521">NADP</keyword>
<evidence type="ECO:0000259" key="17">
    <source>
        <dbReference type="PROSITE" id="PS51747"/>
    </source>
</evidence>
<gene>
    <name evidence="18" type="ORF">ALSL_1433</name>
</gene>
<keyword evidence="9 13" id="KW-0862">Zinc</keyword>
<evidence type="ECO:0000256" key="14">
    <source>
        <dbReference type="PIRSR" id="PIRSR006769-1"/>
    </source>
</evidence>
<comment type="cofactor">
    <cofactor evidence="13 16">
        <name>Zn(2+)</name>
        <dbReference type="ChEBI" id="CHEBI:29105"/>
    </cofactor>
    <text evidence="13 16">Binds 1 zinc ion.</text>
</comment>
<dbReference type="GO" id="GO:0008270">
    <property type="term" value="F:zinc ion binding"/>
    <property type="evidence" value="ECO:0007669"/>
    <property type="project" value="InterPro"/>
</dbReference>
<dbReference type="InterPro" id="IPR011549">
    <property type="entry name" value="RibD_C"/>
</dbReference>
<dbReference type="EC" id="3.5.4.26" evidence="13"/>
<dbReference type="InterPro" id="IPR016193">
    <property type="entry name" value="Cytidine_deaminase-like"/>
</dbReference>
<dbReference type="Gene3D" id="3.40.430.10">
    <property type="entry name" value="Dihydrofolate Reductase, subunit A"/>
    <property type="match status" value="1"/>
</dbReference>
<evidence type="ECO:0000256" key="12">
    <source>
        <dbReference type="ARBA" id="ARBA00023268"/>
    </source>
</evidence>
<dbReference type="EC" id="1.1.1.193" evidence="13"/>
<evidence type="ECO:0000256" key="2">
    <source>
        <dbReference type="ARBA" id="ARBA00004882"/>
    </source>
</evidence>
<feature type="binding site" evidence="15">
    <location>
        <position position="200"/>
    </location>
    <ligand>
        <name>NADP(+)</name>
        <dbReference type="ChEBI" id="CHEBI:58349"/>
    </ligand>
</feature>
<dbReference type="NCBIfam" id="TIGR00227">
    <property type="entry name" value="ribD_Cterm"/>
    <property type="match status" value="1"/>
</dbReference>
<dbReference type="InterPro" id="IPR016192">
    <property type="entry name" value="APOBEC/CMP_deaminase_Zn-bd"/>
</dbReference>
<evidence type="ECO:0000256" key="13">
    <source>
        <dbReference type="PIRNR" id="PIRNR006769"/>
    </source>
</evidence>
<feature type="binding site" evidence="16">
    <location>
        <position position="88"/>
    </location>
    <ligand>
        <name>Zn(2+)</name>
        <dbReference type="ChEBI" id="CHEBI:29105"/>
        <note>catalytic</note>
    </ligand>
</feature>
<feature type="binding site" evidence="15">
    <location>
        <position position="208"/>
    </location>
    <ligand>
        <name>substrate</name>
    </ligand>
</feature>
<dbReference type="GO" id="GO:0009231">
    <property type="term" value="P:riboflavin biosynthetic process"/>
    <property type="evidence" value="ECO:0007669"/>
    <property type="project" value="UniProtKB-UniPathway"/>
</dbReference>
<keyword evidence="12" id="KW-0511">Multifunctional enzyme</keyword>
<dbReference type="RefSeq" id="WP_231700185.1">
    <property type="nucleotide sequence ID" value="NZ_AP018560.1"/>
</dbReference>
<dbReference type="GO" id="GO:0050661">
    <property type="term" value="F:NADP binding"/>
    <property type="evidence" value="ECO:0007669"/>
    <property type="project" value="InterPro"/>
</dbReference>
<feature type="binding site" evidence="16">
    <location>
        <position position="54"/>
    </location>
    <ligand>
        <name>Zn(2+)</name>
        <dbReference type="ChEBI" id="CHEBI:29105"/>
        <note>catalytic</note>
    </ligand>
</feature>
<comment type="similarity">
    <text evidence="5 13">In the C-terminal section; belongs to the HTP reductase family.</text>
</comment>
<evidence type="ECO:0000313" key="19">
    <source>
        <dbReference type="Proteomes" id="UP000270530"/>
    </source>
</evidence>
<dbReference type="Gene3D" id="3.40.140.10">
    <property type="entry name" value="Cytidine Deaminase, domain 2"/>
    <property type="match status" value="1"/>
</dbReference>
<feature type="binding site" evidence="15">
    <location>
        <position position="211"/>
    </location>
    <ligand>
        <name>substrate</name>
    </ligand>
</feature>
<keyword evidence="8 13" id="KW-0378">Hydrolase</keyword>
<feature type="binding site" evidence="15">
    <location>
        <position position="204"/>
    </location>
    <ligand>
        <name>NADP(+)</name>
        <dbReference type="ChEBI" id="CHEBI:58349"/>
    </ligand>
</feature>
<feature type="binding site" evidence="15">
    <location>
        <position position="174"/>
    </location>
    <ligand>
        <name>NADP(+)</name>
        <dbReference type="ChEBI" id="CHEBI:58349"/>
    </ligand>
</feature>
<dbReference type="PIRSF" id="PIRSF006769">
    <property type="entry name" value="RibD"/>
    <property type="match status" value="1"/>
</dbReference>
<dbReference type="PANTHER" id="PTHR38011:SF7">
    <property type="entry name" value="2,5-DIAMINO-6-RIBOSYLAMINO-4(3H)-PYRIMIDINONE 5'-PHOSPHATE REDUCTASE"/>
    <property type="match status" value="1"/>
</dbReference>
<evidence type="ECO:0000256" key="10">
    <source>
        <dbReference type="ARBA" id="ARBA00022857"/>
    </source>
</evidence>